<dbReference type="Proteomes" id="UP000623608">
    <property type="component" value="Unassembled WGS sequence"/>
</dbReference>
<protein>
    <submittedName>
        <fullName evidence="5">Allophanate hydrolase</fullName>
    </submittedName>
</protein>
<dbReference type="SMART" id="SM00796">
    <property type="entry name" value="AHS1"/>
    <property type="match status" value="1"/>
</dbReference>
<keyword evidence="6" id="KW-1185">Reference proteome</keyword>
<keyword evidence="3" id="KW-0067">ATP-binding</keyword>
<dbReference type="AlphaFoldDB" id="A0A919NUZ4"/>
<dbReference type="InterPro" id="IPR003833">
    <property type="entry name" value="CT_C_D"/>
</dbReference>
<feature type="domain" description="Carboxyltransferase" evidence="4">
    <location>
        <begin position="1"/>
        <end position="190"/>
    </location>
</feature>
<dbReference type="InterPro" id="IPR010016">
    <property type="entry name" value="PxpB"/>
</dbReference>
<evidence type="ECO:0000259" key="4">
    <source>
        <dbReference type="SMART" id="SM00796"/>
    </source>
</evidence>
<dbReference type="Gene3D" id="2.40.100.10">
    <property type="entry name" value="Cyclophilin-like"/>
    <property type="match status" value="1"/>
</dbReference>
<evidence type="ECO:0000313" key="5">
    <source>
        <dbReference type="EMBL" id="GIF24838.1"/>
    </source>
</evidence>
<dbReference type="EMBL" id="BOMY01000048">
    <property type="protein sequence ID" value="GIF24838.1"/>
    <property type="molecule type" value="Genomic_DNA"/>
</dbReference>
<name>A0A919NUZ4_9ACTN</name>
<evidence type="ECO:0000256" key="2">
    <source>
        <dbReference type="ARBA" id="ARBA00022801"/>
    </source>
</evidence>
<proteinExistence type="predicted"/>
<dbReference type="GO" id="GO:0016787">
    <property type="term" value="F:hydrolase activity"/>
    <property type="evidence" value="ECO:0007669"/>
    <property type="project" value="UniProtKB-KW"/>
</dbReference>
<dbReference type="Gene3D" id="3.30.1360.40">
    <property type="match status" value="1"/>
</dbReference>
<accession>A0A919NUZ4</accession>
<gene>
    <name evidence="5" type="ORF">Ate02nite_75680</name>
</gene>
<dbReference type="RefSeq" id="WP_203812684.1">
    <property type="nucleotide sequence ID" value="NZ_BOMY01000048.1"/>
</dbReference>
<evidence type="ECO:0000313" key="6">
    <source>
        <dbReference type="Proteomes" id="UP000623608"/>
    </source>
</evidence>
<dbReference type="PANTHER" id="PTHR34698:SF2">
    <property type="entry name" value="5-OXOPROLINASE SUBUNIT B"/>
    <property type="match status" value="1"/>
</dbReference>
<keyword evidence="1" id="KW-0547">Nucleotide-binding</keyword>
<dbReference type="GO" id="GO:0005524">
    <property type="term" value="F:ATP binding"/>
    <property type="evidence" value="ECO:0007669"/>
    <property type="project" value="UniProtKB-KW"/>
</dbReference>
<dbReference type="InterPro" id="IPR029000">
    <property type="entry name" value="Cyclophilin-like_dom_sf"/>
</dbReference>
<sequence>MRVLPAGPSALVIECRDGEQVEAWRAEFWRRRESGELTVTDIVPGARTVLLDGVAPGTAELLGEWPEPDFAQLTSERQIEISTTFDGEDLPDVASHWGVSVPEAVDRLVNAELIVAFCGFAPGFAYMRGLPEEWSVPRLAAPRPRVPAGAVGLAGPYAGIYPTASPGGWRLVGHTGQELFDVRAEPPALLTPGTRVRLVPA</sequence>
<dbReference type="SUPFAM" id="SSF50891">
    <property type="entry name" value="Cyclophilin-like"/>
    <property type="match status" value="1"/>
</dbReference>
<dbReference type="PANTHER" id="PTHR34698">
    <property type="entry name" value="5-OXOPROLINASE SUBUNIT B"/>
    <property type="match status" value="1"/>
</dbReference>
<comment type="caution">
    <text evidence="5">The sequence shown here is derived from an EMBL/GenBank/DDBJ whole genome shotgun (WGS) entry which is preliminary data.</text>
</comment>
<dbReference type="Pfam" id="PF02682">
    <property type="entry name" value="CT_C_D"/>
    <property type="match status" value="1"/>
</dbReference>
<keyword evidence="2 5" id="KW-0378">Hydrolase</keyword>
<evidence type="ECO:0000256" key="3">
    <source>
        <dbReference type="ARBA" id="ARBA00022840"/>
    </source>
</evidence>
<organism evidence="5 6">
    <name type="scientific">Paractinoplanes tereljensis</name>
    <dbReference type="NCBI Taxonomy" id="571912"/>
    <lineage>
        <taxon>Bacteria</taxon>
        <taxon>Bacillati</taxon>
        <taxon>Actinomycetota</taxon>
        <taxon>Actinomycetes</taxon>
        <taxon>Micromonosporales</taxon>
        <taxon>Micromonosporaceae</taxon>
        <taxon>Paractinoplanes</taxon>
    </lineage>
</organism>
<reference evidence="5" key="1">
    <citation type="submission" date="2021-01" db="EMBL/GenBank/DDBJ databases">
        <title>Whole genome shotgun sequence of Actinoplanes tereljensis NBRC 105297.</title>
        <authorList>
            <person name="Komaki H."/>
            <person name="Tamura T."/>
        </authorList>
    </citation>
    <scope>NUCLEOTIDE SEQUENCE</scope>
    <source>
        <strain evidence="5">NBRC 105297</strain>
    </source>
</reference>
<evidence type="ECO:0000256" key="1">
    <source>
        <dbReference type="ARBA" id="ARBA00022741"/>
    </source>
</evidence>